<proteinExistence type="predicted"/>
<accession>A0A2T6ZDJ0</accession>
<feature type="compositionally biased region" description="Basic and acidic residues" evidence="1">
    <location>
        <begin position="17"/>
        <end position="36"/>
    </location>
</feature>
<comment type="caution">
    <text evidence="2">The sequence shown here is derived from an EMBL/GenBank/DDBJ whole genome shotgun (WGS) entry which is preliminary data.</text>
</comment>
<keyword evidence="3" id="KW-1185">Reference proteome</keyword>
<evidence type="ECO:0000313" key="3">
    <source>
        <dbReference type="Proteomes" id="UP000244722"/>
    </source>
</evidence>
<dbReference type="AlphaFoldDB" id="A0A2T6ZDJ0"/>
<gene>
    <name evidence="2" type="ORF">B9Z19DRAFT_1068893</name>
</gene>
<protein>
    <submittedName>
        <fullName evidence="2">Uncharacterized protein</fullName>
    </submittedName>
</protein>
<name>A0A2T6ZDJ0_TUBBO</name>
<dbReference type="EMBL" id="NESQ01000368">
    <property type="protein sequence ID" value="PUU73568.1"/>
    <property type="molecule type" value="Genomic_DNA"/>
</dbReference>
<feature type="region of interest" description="Disordered" evidence="1">
    <location>
        <begin position="1"/>
        <end position="73"/>
    </location>
</feature>
<reference evidence="2 3" key="1">
    <citation type="submission" date="2017-04" db="EMBL/GenBank/DDBJ databases">
        <title>Draft genome sequence of Tuber borchii Vittad., a whitish edible truffle.</title>
        <authorList>
            <consortium name="DOE Joint Genome Institute"/>
            <person name="Murat C."/>
            <person name="Kuo A."/>
            <person name="Barry K.W."/>
            <person name="Clum A."/>
            <person name="Dockter R.B."/>
            <person name="Fauchery L."/>
            <person name="Iotti M."/>
            <person name="Kohler A."/>
            <person name="Labutti K."/>
            <person name="Lindquist E.A."/>
            <person name="Lipzen A."/>
            <person name="Ohm R.A."/>
            <person name="Wang M."/>
            <person name="Grigoriev I.V."/>
            <person name="Zambonelli A."/>
            <person name="Martin F.M."/>
        </authorList>
    </citation>
    <scope>NUCLEOTIDE SEQUENCE [LARGE SCALE GENOMIC DNA]</scope>
    <source>
        <strain evidence="2 3">Tbo3840</strain>
    </source>
</reference>
<sequence>MASVSEEKLKPSQVGKVDIRENPKGKGSKKAKEASKPFRSSKRSVHPSRAGEARKKKKIMEQEDREMPEEIRKLPGIVEFSTYMKKEIPDHPREARATSLPR</sequence>
<evidence type="ECO:0000256" key="1">
    <source>
        <dbReference type="SAM" id="MobiDB-lite"/>
    </source>
</evidence>
<evidence type="ECO:0000313" key="2">
    <source>
        <dbReference type="EMBL" id="PUU73568.1"/>
    </source>
</evidence>
<feature type="compositionally biased region" description="Basic and acidic residues" evidence="1">
    <location>
        <begin position="1"/>
        <end position="10"/>
    </location>
</feature>
<organism evidence="2 3">
    <name type="scientific">Tuber borchii</name>
    <name type="common">White truffle</name>
    <dbReference type="NCBI Taxonomy" id="42251"/>
    <lineage>
        <taxon>Eukaryota</taxon>
        <taxon>Fungi</taxon>
        <taxon>Dikarya</taxon>
        <taxon>Ascomycota</taxon>
        <taxon>Pezizomycotina</taxon>
        <taxon>Pezizomycetes</taxon>
        <taxon>Pezizales</taxon>
        <taxon>Tuberaceae</taxon>
        <taxon>Tuber</taxon>
    </lineage>
</organism>
<dbReference type="Proteomes" id="UP000244722">
    <property type="component" value="Unassembled WGS sequence"/>
</dbReference>